<feature type="compositionally biased region" description="Low complexity" evidence="1">
    <location>
        <begin position="133"/>
        <end position="150"/>
    </location>
</feature>
<keyword evidence="3" id="KW-1185">Reference proteome</keyword>
<evidence type="ECO:0000256" key="1">
    <source>
        <dbReference type="SAM" id="MobiDB-lite"/>
    </source>
</evidence>
<feature type="compositionally biased region" description="Low complexity" evidence="1">
    <location>
        <begin position="211"/>
        <end position="239"/>
    </location>
</feature>
<reference evidence="2 3" key="1">
    <citation type="journal article" date="2011" name="Int. J. Syst. Evol. Microbiol.">
        <title>Description of Undibacterium oligocarboniphilum sp. nov., isolated from purified water, and Undibacterium pigrum strain CCUG 49012 as the type strain of Undibacterium parvum sp. nov., and emended descriptions of the genus Undibacterium and the species Undibacterium pigrum.</title>
        <authorList>
            <person name="Eder W."/>
            <person name="Wanner G."/>
            <person name="Ludwig W."/>
            <person name="Busse H.J."/>
            <person name="Ziemke-Kageler F."/>
            <person name="Lang E."/>
        </authorList>
    </citation>
    <scope>NUCLEOTIDE SEQUENCE [LARGE SCALE GENOMIC DNA]</scope>
    <source>
        <strain evidence="2 3">DSM 23061</strain>
    </source>
</reference>
<dbReference type="NCBIfam" id="NF043076">
    <property type="entry name" value="PHA_gran_PhaM"/>
    <property type="match status" value="1"/>
</dbReference>
<dbReference type="EMBL" id="CP034464">
    <property type="protein sequence ID" value="AZP14541.1"/>
    <property type="molecule type" value="Genomic_DNA"/>
</dbReference>
<feature type="region of interest" description="Disordered" evidence="1">
    <location>
        <begin position="85"/>
        <end position="154"/>
    </location>
</feature>
<dbReference type="Proteomes" id="UP000275663">
    <property type="component" value="Chromosome"/>
</dbReference>
<evidence type="ECO:0000313" key="3">
    <source>
        <dbReference type="Proteomes" id="UP000275663"/>
    </source>
</evidence>
<evidence type="ECO:0000313" key="2">
    <source>
        <dbReference type="EMBL" id="AZP14541.1"/>
    </source>
</evidence>
<accession>A0A3Q9BX18</accession>
<dbReference type="KEGG" id="upv:EJN92_11820"/>
<name>A0A3Q9BX18_9BURK</name>
<dbReference type="OrthoDB" id="8566581at2"/>
<gene>
    <name evidence="2" type="ORF">EJN92_11820</name>
</gene>
<feature type="compositionally biased region" description="Low complexity" evidence="1">
    <location>
        <begin position="107"/>
        <end position="125"/>
    </location>
</feature>
<organism evidence="2 3">
    <name type="scientific">Undibacterium parvum</name>
    <dbReference type="NCBI Taxonomy" id="401471"/>
    <lineage>
        <taxon>Bacteria</taxon>
        <taxon>Pseudomonadati</taxon>
        <taxon>Pseudomonadota</taxon>
        <taxon>Betaproteobacteria</taxon>
        <taxon>Burkholderiales</taxon>
        <taxon>Oxalobacteraceae</taxon>
        <taxon>Undibacterium</taxon>
    </lineage>
</organism>
<dbReference type="AlphaFoldDB" id="A0A3Q9BX18"/>
<dbReference type="InterPro" id="IPR050026">
    <property type="entry name" value="PHA_gran_PhaM_N"/>
</dbReference>
<feature type="region of interest" description="Disordered" evidence="1">
    <location>
        <begin position="211"/>
        <end position="254"/>
    </location>
</feature>
<proteinExistence type="predicted"/>
<feature type="compositionally biased region" description="Polar residues" evidence="1">
    <location>
        <begin position="93"/>
        <end position="103"/>
    </location>
</feature>
<protein>
    <submittedName>
        <fullName evidence="2">Uncharacterized protein</fullName>
    </submittedName>
</protein>
<sequence>MAAMSDPLNFVKNLWGGMHVPGMVTPTVSIDELDKKITDLKTVESWLNVNMTMLKGSIQALEVQRATISTLKAMGESFAEQMNQAKSGAAAASSDTKTSNQTWPMHAASAAPKAAAPEAPAASKPEASKPEAPKSSASAAASKPATEASSNSGFGNPATMWNLLQDQFKQAVSKVMEGEQAASAMAKAATAGVMGTAAAAHSGAQVPVTAAAKTNTKVTPKPAQKTTAGTASKAAPKAKAAPKKTAKVAKPPAA</sequence>